<feature type="chain" id="PRO_5011632821" description="Cleaved Adhesin Domain" evidence="1">
    <location>
        <begin position="20"/>
        <end position="263"/>
    </location>
</feature>
<accession>A0A1H0D300</accession>
<proteinExistence type="predicted"/>
<reference evidence="3" key="1">
    <citation type="submission" date="2016-10" db="EMBL/GenBank/DDBJ databases">
        <authorList>
            <person name="de Groot N.N."/>
        </authorList>
    </citation>
    <scope>NUCLEOTIDE SEQUENCE [LARGE SCALE GENOMIC DNA]</scope>
    <source>
        <strain evidence="3">BP1-145</strain>
    </source>
</reference>
<evidence type="ECO:0000256" key="1">
    <source>
        <dbReference type="SAM" id="SignalP"/>
    </source>
</evidence>
<protein>
    <recommendedName>
        <fullName evidence="4">Cleaved Adhesin Domain</fullName>
    </recommendedName>
</protein>
<evidence type="ECO:0000313" key="3">
    <source>
        <dbReference type="Proteomes" id="UP000199134"/>
    </source>
</evidence>
<sequence length="263" mass="29732">MKKLYATILMAMMAMVSMAQETNDTTYVMMDFNANPWSYSATEVTSKWYPDYTDLDSPGAILNEKDFSWPVSEGSSSKVKVTVYPVDLDEYSKVSVYASYTLDEADVAALGINAGKTNMLYTQPGTTMRFEAPAGYKFGKMVFYNYRNANFLVGDDYEEEFEYEYNNTVLKQKLKVWTPASPKKNAYEYDIWQGDDTNVLFNYSYFSAVFVKIDIRLVPNGSAGIGEIVNGKSSNGACYDLQGRRVNVKEKGIYIVDGRKIVK</sequence>
<feature type="signal peptide" evidence="1">
    <location>
        <begin position="1"/>
        <end position="19"/>
    </location>
</feature>
<gene>
    <name evidence="2" type="ORF">SAMN04487900_101244</name>
</gene>
<organism evidence="2 3">
    <name type="scientific">Prevotella communis</name>
    <dbReference type="NCBI Taxonomy" id="2913614"/>
    <lineage>
        <taxon>Bacteria</taxon>
        <taxon>Pseudomonadati</taxon>
        <taxon>Bacteroidota</taxon>
        <taxon>Bacteroidia</taxon>
        <taxon>Bacteroidales</taxon>
        <taxon>Prevotellaceae</taxon>
        <taxon>Prevotella</taxon>
    </lineage>
</organism>
<dbReference type="Proteomes" id="UP000199134">
    <property type="component" value="Unassembled WGS sequence"/>
</dbReference>
<evidence type="ECO:0000313" key="2">
    <source>
        <dbReference type="EMBL" id="SDN64515.1"/>
    </source>
</evidence>
<name>A0A1H0D300_9BACT</name>
<dbReference type="OrthoDB" id="1006965at2"/>
<comment type="caution">
    <text evidence="2">The sequence shown here is derived from an EMBL/GenBank/DDBJ whole genome shotgun (WGS) entry which is preliminary data.</text>
</comment>
<evidence type="ECO:0008006" key="4">
    <source>
        <dbReference type="Google" id="ProtNLM"/>
    </source>
</evidence>
<dbReference type="EMBL" id="FNIW01000001">
    <property type="protein sequence ID" value="SDN64515.1"/>
    <property type="molecule type" value="Genomic_DNA"/>
</dbReference>
<dbReference type="RefSeq" id="WP_143005655.1">
    <property type="nucleotide sequence ID" value="NZ_FNIW01000001.1"/>
</dbReference>
<dbReference type="AlphaFoldDB" id="A0A1H0D300"/>
<keyword evidence="1" id="KW-0732">Signal</keyword>